<dbReference type="PROSITE" id="PS00166">
    <property type="entry name" value="ENOYL_COA_HYDRATASE"/>
    <property type="match status" value="1"/>
</dbReference>
<sequence length="574" mass="62946">MATRRFPPALSLPRHFLCGSTAFSSMRDTKAIARTANIAQHMSAAPSRAASSAATSPVTAHMDASVQYLSEGSTRVIQLNRERAINALNQDMINRIRASLEEIKKSPNAATVLLRGVGRGLCAGGDIMDIVLNADKKSKEERQEAVRFFQTEIEADYAIATLADASAELGRPKWYISYMDGISFGGGIGLSIHAPFRVSTERTLASMPETAIGYFPDVGVTSHFARMDGQTGMYLALTGERLNGADTYLLGLATHFVRSNLLEELARRLADMPLDQVTDANVVNACIDEFASDPYASDAENGEELARNSRFLGDRRIALDYAFGRASVEQIFAALGEIAAAKPDADAVKTLATRGLSPIPDMVKQFAAETLETLKTRSPRSLKVTFKAMRMAREMTLEEVMHQCMHIATVLTDLSVGRDFYVGVMHMLQKDPATGKRRTGHAAWNPATLEEVDDALLDALFFKNADSAHKAGLQLSIPKLANVPLSTNARDERKKRTAQLRGLGPLHWEPQHNQFALPSEAECAALAGGFHPAAGSYVQSNSEMILTLMQHKHDKPSLRLKVEDWQRRMDLMRK</sequence>
<evidence type="ECO:0000256" key="2">
    <source>
        <dbReference type="ARBA" id="ARBA00011915"/>
    </source>
</evidence>
<evidence type="ECO:0000256" key="3">
    <source>
        <dbReference type="ARBA" id="ARBA00022801"/>
    </source>
</evidence>
<dbReference type="InterPro" id="IPR018376">
    <property type="entry name" value="Enoyl-CoA_hyd/isom_CS"/>
</dbReference>
<dbReference type="InterPro" id="IPR045004">
    <property type="entry name" value="ECH_dom"/>
</dbReference>
<dbReference type="OrthoDB" id="1737613at2759"/>
<evidence type="ECO:0000313" key="6">
    <source>
        <dbReference type="Proteomes" id="UP000232875"/>
    </source>
</evidence>
<dbReference type="EC" id="3.1.2.4" evidence="2"/>
<protein>
    <recommendedName>
        <fullName evidence="2">3-hydroxyisobutyryl-CoA hydrolase</fullName>
        <ecNumber evidence="2">3.1.2.4</ecNumber>
    </recommendedName>
</protein>
<dbReference type="SUPFAM" id="SSF52096">
    <property type="entry name" value="ClpP/crotonase"/>
    <property type="match status" value="1"/>
</dbReference>
<evidence type="ECO:0000256" key="1">
    <source>
        <dbReference type="ARBA" id="ARBA00001709"/>
    </source>
</evidence>
<proteinExistence type="predicted"/>
<evidence type="ECO:0000313" key="5">
    <source>
        <dbReference type="EMBL" id="PKI84973.1"/>
    </source>
</evidence>
<dbReference type="Proteomes" id="UP000232875">
    <property type="component" value="Unassembled WGS sequence"/>
</dbReference>
<gene>
    <name evidence="5" type="ORF">MVES_001241</name>
</gene>
<dbReference type="PANTHER" id="PTHR43176:SF3">
    <property type="entry name" value="3-HYDROXYISOBUTYRYL-COA HYDROLASE, MITOCHONDRIAL"/>
    <property type="match status" value="1"/>
</dbReference>
<keyword evidence="6" id="KW-1185">Reference proteome</keyword>
<dbReference type="GO" id="GO:0005739">
    <property type="term" value="C:mitochondrion"/>
    <property type="evidence" value="ECO:0007669"/>
    <property type="project" value="TreeGrafter"/>
</dbReference>
<dbReference type="AlphaFoldDB" id="A0A2N1JEJ6"/>
<dbReference type="EMBL" id="KZ454988">
    <property type="protein sequence ID" value="PKI84973.1"/>
    <property type="molecule type" value="Genomic_DNA"/>
</dbReference>
<dbReference type="InterPro" id="IPR032259">
    <property type="entry name" value="HIBYL-CoA-H"/>
</dbReference>
<dbReference type="GO" id="GO:0006574">
    <property type="term" value="P:L-valine catabolic process"/>
    <property type="evidence" value="ECO:0007669"/>
    <property type="project" value="TreeGrafter"/>
</dbReference>
<reference evidence="5 6" key="1">
    <citation type="submission" date="2017-10" db="EMBL/GenBank/DDBJ databases">
        <title>A novel species of cold-tolerant Malassezia isolated from bats.</title>
        <authorList>
            <person name="Lorch J.M."/>
            <person name="Palmer J.M."/>
            <person name="Vanderwolf K.J."/>
            <person name="Schmidt K.Z."/>
            <person name="Verant M.L."/>
            <person name="Weller T.J."/>
            <person name="Blehert D.S."/>
        </authorList>
    </citation>
    <scope>NUCLEOTIDE SEQUENCE [LARGE SCALE GENOMIC DNA]</scope>
    <source>
        <strain evidence="5 6">NWHC:44797-103</strain>
    </source>
</reference>
<name>A0A2N1JEJ6_9BASI</name>
<dbReference type="STRING" id="2020962.A0A2N1JEJ6"/>
<dbReference type="Pfam" id="PF16113">
    <property type="entry name" value="ECH_2"/>
    <property type="match status" value="1"/>
</dbReference>
<keyword evidence="3" id="KW-0378">Hydrolase</keyword>
<dbReference type="PANTHER" id="PTHR43176">
    <property type="entry name" value="3-HYDROXYISOBUTYRYL-COA HYDROLASE-RELATED"/>
    <property type="match status" value="1"/>
</dbReference>
<dbReference type="GO" id="GO:0003860">
    <property type="term" value="F:3-hydroxyisobutyryl-CoA hydrolase activity"/>
    <property type="evidence" value="ECO:0007669"/>
    <property type="project" value="UniProtKB-EC"/>
</dbReference>
<dbReference type="Gene3D" id="3.90.226.10">
    <property type="entry name" value="2-enoyl-CoA Hydratase, Chain A, domain 1"/>
    <property type="match status" value="1"/>
</dbReference>
<dbReference type="CDD" id="cd06558">
    <property type="entry name" value="crotonase-like"/>
    <property type="match status" value="1"/>
</dbReference>
<organism evidence="5 6">
    <name type="scientific">Malassezia vespertilionis</name>
    <dbReference type="NCBI Taxonomy" id="2020962"/>
    <lineage>
        <taxon>Eukaryota</taxon>
        <taxon>Fungi</taxon>
        <taxon>Dikarya</taxon>
        <taxon>Basidiomycota</taxon>
        <taxon>Ustilaginomycotina</taxon>
        <taxon>Malasseziomycetes</taxon>
        <taxon>Malasseziales</taxon>
        <taxon>Malasseziaceae</taxon>
        <taxon>Malassezia</taxon>
    </lineage>
</organism>
<dbReference type="InterPro" id="IPR029045">
    <property type="entry name" value="ClpP/crotonase-like_dom_sf"/>
</dbReference>
<comment type="catalytic activity">
    <reaction evidence="1">
        <text>3-hydroxy-2-methylpropanoyl-CoA + H2O = 3-hydroxy-2-methylpropanoate + CoA + H(+)</text>
        <dbReference type="Rhea" id="RHEA:20888"/>
        <dbReference type="ChEBI" id="CHEBI:11805"/>
        <dbReference type="ChEBI" id="CHEBI:15377"/>
        <dbReference type="ChEBI" id="CHEBI:15378"/>
        <dbReference type="ChEBI" id="CHEBI:57287"/>
        <dbReference type="ChEBI" id="CHEBI:57340"/>
        <dbReference type="EC" id="3.1.2.4"/>
    </reaction>
</comment>
<accession>A0A2N1JEJ6</accession>
<evidence type="ECO:0000259" key="4">
    <source>
        <dbReference type="Pfam" id="PF16113"/>
    </source>
</evidence>
<feature type="domain" description="Enoyl-CoA hydratase/isomerase" evidence="4">
    <location>
        <begin position="75"/>
        <end position="461"/>
    </location>
</feature>